<dbReference type="PROSITE" id="PS50404">
    <property type="entry name" value="GST_NTER"/>
    <property type="match status" value="1"/>
</dbReference>
<sequence>MAYSMLRHTLQKSATSLLPHTYISYRLYKNQPHPYCHHQVKHYSLQLEVVVCVSKMADEVVLLDYWASMFGMRARVALAEKGAKYEYREED</sequence>
<reference evidence="2 3" key="1">
    <citation type="submission" date="2018-10" db="EMBL/GenBank/DDBJ databases">
        <title>A high-quality apple genome assembly.</title>
        <authorList>
            <person name="Hu J."/>
        </authorList>
    </citation>
    <scope>NUCLEOTIDE SEQUENCE [LARGE SCALE GENOMIC DNA]</scope>
    <source>
        <strain evidence="3">cv. HFTH1</strain>
        <tissue evidence="2">Young leaf</tissue>
    </source>
</reference>
<gene>
    <name evidence="2" type="ORF">DVH24_021811</name>
</gene>
<feature type="domain" description="GST N-terminal" evidence="1">
    <location>
        <begin position="58"/>
        <end position="91"/>
    </location>
</feature>
<dbReference type="EMBL" id="RDQH01000336">
    <property type="protein sequence ID" value="RXH86538.1"/>
    <property type="molecule type" value="Genomic_DNA"/>
</dbReference>
<dbReference type="SUPFAM" id="SSF52833">
    <property type="entry name" value="Thioredoxin-like"/>
    <property type="match status" value="1"/>
</dbReference>
<dbReference type="InterPro" id="IPR036249">
    <property type="entry name" value="Thioredoxin-like_sf"/>
</dbReference>
<protein>
    <recommendedName>
        <fullName evidence="1">GST N-terminal domain-containing protein</fullName>
    </recommendedName>
</protein>
<evidence type="ECO:0000313" key="2">
    <source>
        <dbReference type="EMBL" id="RXH86538.1"/>
    </source>
</evidence>
<evidence type="ECO:0000313" key="3">
    <source>
        <dbReference type="Proteomes" id="UP000290289"/>
    </source>
</evidence>
<dbReference type="STRING" id="3750.A0A498ISY6"/>
<organism evidence="2 3">
    <name type="scientific">Malus domestica</name>
    <name type="common">Apple</name>
    <name type="synonym">Pyrus malus</name>
    <dbReference type="NCBI Taxonomy" id="3750"/>
    <lineage>
        <taxon>Eukaryota</taxon>
        <taxon>Viridiplantae</taxon>
        <taxon>Streptophyta</taxon>
        <taxon>Embryophyta</taxon>
        <taxon>Tracheophyta</taxon>
        <taxon>Spermatophyta</taxon>
        <taxon>Magnoliopsida</taxon>
        <taxon>eudicotyledons</taxon>
        <taxon>Gunneridae</taxon>
        <taxon>Pentapetalae</taxon>
        <taxon>rosids</taxon>
        <taxon>fabids</taxon>
        <taxon>Rosales</taxon>
        <taxon>Rosaceae</taxon>
        <taxon>Amygdaloideae</taxon>
        <taxon>Maleae</taxon>
        <taxon>Malus</taxon>
    </lineage>
</organism>
<accession>A0A498ISY6</accession>
<name>A0A498ISY6_MALDO</name>
<dbReference type="Gene3D" id="3.40.30.10">
    <property type="entry name" value="Glutaredoxin"/>
    <property type="match status" value="1"/>
</dbReference>
<keyword evidence="3" id="KW-1185">Reference proteome</keyword>
<dbReference type="InterPro" id="IPR004045">
    <property type="entry name" value="Glutathione_S-Trfase_N"/>
</dbReference>
<evidence type="ECO:0000259" key="1">
    <source>
        <dbReference type="PROSITE" id="PS50404"/>
    </source>
</evidence>
<dbReference type="Proteomes" id="UP000290289">
    <property type="component" value="Chromosome 10"/>
</dbReference>
<proteinExistence type="predicted"/>
<dbReference type="AlphaFoldDB" id="A0A498ISY6"/>
<comment type="caution">
    <text evidence="2">The sequence shown here is derived from an EMBL/GenBank/DDBJ whole genome shotgun (WGS) entry which is preliminary data.</text>
</comment>